<dbReference type="InterPro" id="IPR010559">
    <property type="entry name" value="Sig_transdc_His_kin_internal"/>
</dbReference>
<dbReference type="AlphaFoldDB" id="A0A841U669"/>
<dbReference type="InterPro" id="IPR036890">
    <property type="entry name" value="HATPase_C_sf"/>
</dbReference>
<evidence type="ECO:0000256" key="8">
    <source>
        <dbReference type="ARBA" id="ARBA00022777"/>
    </source>
</evidence>
<keyword evidence="8 15" id="KW-0418">Kinase</keyword>
<evidence type="ECO:0000313" key="16">
    <source>
        <dbReference type="Proteomes" id="UP000553776"/>
    </source>
</evidence>
<dbReference type="Pfam" id="PF02518">
    <property type="entry name" value="HATPase_c"/>
    <property type="match status" value="1"/>
</dbReference>
<comment type="caution">
    <text evidence="15">The sequence shown here is derived from an EMBL/GenBank/DDBJ whole genome shotgun (WGS) entry which is preliminary data.</text>
</comment>
<evidence type="ECO:0000256" key="1">
    <source>
        <dbReference type="ARBA" id="ARBA00000085"/>
    </source>
</evidence>
<keyword evidence="16" id="KW-1185">Reference proteome</keyword>
<dbReference type="GO" id="GO:0005886">
    <property type="term" value="C:plasma membrane"/>
    <property type="evidence" value="ECO:0007669"/>
    <property type="project" value="UniProtKB-SubCell"/>
</dbReference>
<dbReference type="SMART" id="SM00387">
    <property type="entry name" value="HATPase_c"/>
    <property type="match status" value="1"/>
</dbReference>
<keyword evidence="4" id="KW-1003">Cell membrane</keyword>
<dbReference type="SUPFAM" id="SSF55874">
    <property type="entry name" value="ATPase domain of HSP90 chaperone/DNA topoisomerase II/histidine kinase"/>
    <property type="match status" value="1"/>
</dbReference>
<dbReference type="Pfam" id="PF00672">
    <property type="entry name" value="HAMP"/>
    <property type="match status" value="1"/>
</dbReference>
<dbReference type="Pfam" id="PF06580">
    <property type="entry name" value="His_kinase"/>
    <property type="match status" value="1"/>
</dbReference>
<dbReference type="Gene3D" id="6.10.340.10">
    <property type="match status" value="1"/>
</dbReference>
<keyword evidence="6" id="KW-0808">Transferase</keyword>
<dbReference type="PROSITE" id="PS50109">
    <property type="entry name" value="HIS_KIN"/>
    <property type="match status" value="1"/>
</dbReference>
<evidence type="ECO:0000313" key="15">
    <source>
        <dbReference type="EMBL" id="MBB6693541.1"/>
    </source>
</evidence>
<feature type="transmembrane region" description="Helical" evidence="12">
    <location>
        <begin position="304"/>
        <end position="328"/>
    </location>
</feature>
<dbReference type="InterPro" id="IPR005467">
    <property type="entry name" value="His_kinase_dom"/>
</dbReference>
<protein>
    <recommendedName>
        <fullName evidence="3">histidine kinase</fullName>
        <ecNumber evidence="3">2.7.13.3</ecNumber>
    </recommendedName>
</protein>
<dbReference type="InterPro" id="IPR003660">
    <property type="entry name" value="HAMP_dom"/>
</dbReference>
<dbReference type="SMART" id="SM00304">
    <property type="entry name" value="HAMP"/>
    <property type="match status" value="1"/>
</dbReference>
<dbReference type="RefSeq" id="WP_185137524.1">
    <property type="nucleotide sequence ID" value="NZ_JACJVR010000074.1"/>
</dbReference>
<evidence type="ECO:0000259" key="14">
    <source>
        <dbReference type="PROSITE" id="PS50885"/>
    </source>
</evidence>
<evidence type="ECO:0000256" key="11">
    <source>
        <dbReference type="ARBA" id="ARBA00023136"/>
    </source>
</evidence>
<reference evidence="15 16" key="1">
    <citation type="submission" date="2020-08" db="EMBL/GenBank/DDBJ databases">
        <title>Cohnella phylogeny.</title>
        <authorList>
            <person name="Dunlap C."/>
        </authorList>
    </citation>
    <scope>NUCLEOTIDE SEQUENCE [LARGE SCALE GENOMIC DNA]</scope>
    <source>
        <strain evidence="15 16">DSM 25239</strain>
    </source>
</reference>
<gene>
    <name evidence="15" type="ORF">H7B90_19290</name>
</gene>
<dbReference type="SUPFAM" id="SSF158472">
    <property type="entry name" value="HAMP domain-like"/>
    <property type="match status" value="1"/>
</dbReference>
<keyword evidence="11 12" id="KW-0472">Membrane</keyword>
<dbReference type="InterPro" id="IPR003594">
    <property type="entry name" value="HATPase_dom"/>
</dbReference>
<dbReference type="CDD" id="cd06225">
    <property type="entry name" value="HAMP"/>
    <property type="match status" value="1"/>
</dbReference>
<evidence type="ECO:0000256" key="10">
    <source>
        <dbReference type="ARBA" id="ARBA00023012"/>
    </source>
</evidence>
<evidence type="ECO:0000256" key="2">
    <source>
        <dbReference type="ARBA" id="ARBA00004651"/>
    </source>
</evidence>
<keyword evidence="12" id="KW-0812">Transmembrane</keyword>
<dbReference type="PANTHER" id="PTHR34220:SF7">
    <property type="entry name" value="SENSOR HISTIDINE KINASE YPDA"/>
    <property type="match status" value="1"/>
</dbReference>
<evidence type="ECO:0000256" key="3">
    <source>
        <dbReference type="ARBA" id="ARBA00012438"/>
    </source>
</evidence>
<comment type="catalytic activity">
    <reaction evidence="1">
        <text>ATP + protein L-histidine = ADP + protein N-phospho-L-histidine.</text>
        <dbReference type="EC" id="2.7.13.3"/>
    </reaction>
</comment>
<comment type="subcellular location">
    <subcellularLocation>
        <location evidence="2">Cell membrane</location>
        <topology evidence="2">Multi-pass membrane protein</topology>
    </subcellularLocation>
</comment>
<keyword evidence="5" id="KW-0597">Phosphoprotein</keyword>
<name>A0A841U669_9BACL</name>
<accession>A0A841U669</accession>
<feature type="transmembrane region" description="Helical" evidence="12">
    <location>
        <begin position="17"/>
        <end position="37"/>
    </location>
</feature>
<dbReference type="Proteomes" id="UP000553776">
    <property type="component" value="Unassembled WGS sequence"/>
</dbReference>
<dbReference type="EC" id="2.7.13.3" evidence="3"/>
<sequence length="611" mass="69366">MIAILRAYLNLSLKVKIIILFALLMTIFSVAFGYYAFQTSRAQIVNKVSSTNLGVMRVVENNMISMQRSMSDWVTVFTMDPFIQKTLRQTERPAEPIDPLLYSGSTSSLMNQMLLTGNFDYVALYGKTGQPIFQMATDDSSGPSPMESIARSPIYERTAELRGAPYWFPLTQDNNVFIQNNRKDKIGMTRVVKDMNNGGVIGFIFVGVNLDTIKDRYLKNLYDKDYGIVILDSAGAPLLQAGKLFYDQEAGGWTDFRAEASGSKVIGVGGEKLLLTYSKGDNGWEYLYAVPVGMLTKELNSIKLFVILAISIWLLMSIPVMLLLTSFLTAPIKNLLLSMRRFQNGQFDEKVEIKYGDEIGYLSQGYNNMVANIKKLVDDVYVLRLREQEAELKALQAQINPHFLYNMLDTIFWEAEEAGQDRISEMIVNLSRLFRLSLNRGKSFTSVAKERELLELYLSLQKMRFRDILDYRIDIPRELDDYVMLKLILQPFVENAIVHGIERKRGGGRMSISGRKEEGDLVFVIEDDGTGMSPEELARLTEPPPESDVHLARETGGYAIRNVNERLRHYYKDAYRLVYASEPDKGTRVEIRIPAVLEGEEGDEHVQAADR</sequence>
<dbReference type="EMBL" id="JACJVR010000074">
    <property type="protein sequence ID" value="MBB6693541.1"/>
    <property type="molecule type" value="Genomic_DNA"/>
</dbReference>
<feature type="domain" description="HAMP" evidence="14">
    <location>
        <begin position="326"/>
        <end position="378"/>
    </location>
</feature>
<dbReference type="GO" id="GO:0005524">
    <property type="term" value="F:ATP binding"/>
    <property type="evidence" value="ECO:0007669"/>
    <property type="project" value="UniProtKB-KW"/>
</dbReference>
<evidence type="ECO:0000259" key="13">
    <source>
        <dbReference type="PROSITE" id="PS50109"/>
    </source>
</evidence>
<evidence type="ECO:0000256" key="9">
    <source>
        <dbReference type="ARBA" id="ARBA00022840"/>
    </source>
</evidence>
<evidence type="ECO:0000256" key="12">
    <source>
        <dbReference type="SAM" id="Phobius"/>
    </source>
</evidence>
<keyword evidence="9" id="KW-0067">ATP-binding</keyword>
<dbReference type="InterPro" id="IPR050640">
    <property type="entry name" value="Bact_2-comp_sensor_kinase"/>
</dbReference>
<evidence type="ECO:0000256" key="5">
    <source>
        <dbReference type="ARBA" id="ARBA00022553"/>
    </source>
</evidence>
<proteinExistence type="predicted"/>
<dbReference type="PANTHER" id="PTHR34220">
    <property type="entry name" value="SENSOR HISTIDINE KINASE YPDA"/>
    <property type="match status" value="1"/>
</dbReference>
<evidence type="ECO:0000256" key="7">
    <source>
        <dbReference type="ARBA" id="ARBA00022741"/>
    </source>
</evidence>
<evidence type="ECO:0000256" key="4">
    <source>
        <dbReference type="ARBA" id="ARBA00022475"/>
    </source>
</evidence>
<keyword evidence="7" id="KW-0547">Nucleotide-binding</keyword>
<evidence type="ECO:0000256" key="6">
    <source>
        <dbReference type="ARBA" id="ARBA00022679"/>
    </source>
</evidence>
<feature type="domain" description="Histidine kinase" evidence="13">
    <location>
        <begin position="481"/>
        <end position="597"/>
    </location>
</feature>
<dbReference type="GO" id="GO:0000155">
    <property type="term" value="F:phosphorelay sensor kinase activity"/>
    <property type="evidence" value="ECO:0007669"/>
    <property type="project" value="InterPro"/>
</dbReference>
<organism evidence="15 16">
    <name type="scientific">Cohnella xylanilytica</name>
    <dbReference type="NCBI Taxonomy" id="557555"/>
    <lineage>
        <taxon>Bacteria</taxon>
        <taxon>Bacillati</taxon>
        <taxon>Bacillota</taxon>
        <taxon>Bacilli</taxon>
        <taxon>Bacillales</taxon>
        <taxon>Paenibacillaceae</taxon>
        <taxon>Cohnella</taxon>
    </lineage>
</organism>
<dbReference type="Gene3D" id="3.30.565.10">
    <property type="entry name" value="Histidine kinase-like ATPase, C-terminal domain"/>
    <property type="match status" value="1"/>
</dbReference>
<keyword evidence="10" id="KW-0902">Two-component regulatory system</keyword>
<keyword evidence="12" id="KW-1133">Transmembrane helix</keyword>
<dbReference type="PROSITE" id="PS50885">
    <property type="entry name" value="HAMP"/>
    <property type="match status" value="1"/>
</dbReference>